<dbReference type="EMBL" id="WIXE01006745">
    <property type="protein sequence ID" value="KAK5981015.1"/>
    <property type="molecule type" value="Genomic_DNA"/>
</dbReference>
<accession>A0AAN8FMM5</accession>
<dbReference type="InterPro" id="IPR036465">
    <property type="entry name" value="vWFA_dom_sf"/>
</dbReference>
<dbReference type="SUPFAM" id="SSF53300">
    <property type="entry name" value="vWA-like"/>
    <property type="match status" value="1"/>
</dbReference>
<sequence>MMTFNRCTRLALLIHIALVVGVVVVNAIEEDNELLKICRPIDLRLHVLFLLDGSGSVSGSTFSMQMKVLDKIASMMNIGENKVKLRNKLVWHYSTVTTLLYSK</sequence>
<dbReference type="Proteomes" id="UP001331761">
    <property type="component" value="Unassembled WGS sequence"/>
</dbReference>
<keyword evidence="4" id="KW-1185">Reference proteome</keyword>
<evidence type="ECO:0000256" key="1">
    <source>
        <dbReference type="SAM" id="SignalP"/>
    </source>
</evidence>
<gene>
    <name evidence="3" type="ORF">GCK32_005568</name>
</gene>
<evidence type="ECO:0000313" key="3">
    <source>
        <dbReference type="EMBL" id="KAK5981015.1"/>
    </source>
</evidence>
<organism evidence="3 4">
    <name type="scientific">Trichostrongylus colubriformis</name>
    <name type="common">Black scour worm</name>
    <dbReference type="NCBI Taxonomy" id="6319"/>
    <lineage>
        <taxon>Eukaryota</taxon>
        <taxon>Metazoa</taxon>
        <taxon>Ecdysozoa</taxon>
        <taxon>Nematoda</taxon>
        <taxon>Chromadorea</taxon>
        <taxon>Rhabditida</taxon>
        <taxon>Rhabditina</taxon>
        <taxon>Rhabditomorpha</taxon>
        <taxon>Strongyloidea</taxon>
        <taxon>Trichostrongylidae</taxon>
        <taxon>Trichostrongylus</taxon>
    </lineage>
</organism>
<feature type="signal peptide" evidence="1">
    <location>
        <begin position="1"/>
        <end position="27"/>
    </location>
</feature>
<dbReference type="PROSITE" id="PS50234">
    <property type="entry name" value="VWFA"/>
    <property type="match status" value="1"/>
</dbReference>
<evidence type="ECO:0000313" key="4">
    <source>
        <dbReference type="Proteomes" id="UP001331761"/>
    </source>
</evidence>
<protein>
    <submittedName>
        <fullName evidence="3">VWFA domain-containing protein</fullName>
    </submittedName>
</protein>
<dbReference type="Gene3D" id="3.40.50.410">
    <property type="entry name" value="von Willebrand factor, type A domain"/>
    <property type="match status" value="1"/>
</dbReference>
<feature type="domain" description="VWFA" evidence="2">
    <location>
        <begin position="46"/>
        <end position="103"/>
    </location>
</feature>
<proteinExistence type="predicted"/>
<reference evidence="3 4" key="1">
    <citation type="submission" date="2019-10" db="EMBL/GenBank/DDBJ databases">
        <title>Assembly and Annotation for the nematode Trichostrongylus colubriformis.</title>
        <authorList>
            <person name="Martin J."/>
        </authorList>
    </citation>
    <scope>NUCLEOTIDE SEQUENCE [LARGE SCALE GENOMIC DNA]</scope>
    <source>
        <strain evidence="3">G859</strain>
        <tissue evidence="3">Whole worm</tissue>
    </source>
</reference>
<comment type="caution">
    <text evidence="3">The sequence shown here is derived from an EMBL/GenBank/DDBJ whole genome shotgun (WGS) entry which is preliminary data.</text>
</comment>
<evidence type="ECO:0000259" key="2">
    <source>
        <dbReference type="PROSITE" id="PS50234"/>
    </source>
</evidence>
<keyword evidence="1" id="KW-0732">Signal</keyword>
<name>A0AAN8FMM5_TRICO</name>
<dbReference type="AlphaFoldDB" id="A0AAN8FMM5"/>
<feature type="chain" id="PRO_5042922209" evidence="1">
    <location>
        <begin position="28"/>
        <end position="103"/>
    </location>
</feature>
<dbReference type="InterPro" id="IPR002035">
    <property type="entry name" value="VWF_A"/>
</dbReference>